<feature type="compositionally biased region" description="Low complexity" evidence="1">
    <location>
        <begin position="1"/>
        <end position="20"/>
    </location>
</feature>
<dbReference type="Proteomes" id="UP000078397">
    <property type="component" value="Unassembled WGS sequence"/>
</dbReference>
<reference evidence="2 3" key="1">
    <citation type="journal article" date="2016" name="PLoS Pathog.">
        <title>Biosynthesis of antibiotic leucinostatins in bio-control fungus Purpureocillium lilacinum and their inhibition on phytophthora revealed by genome mining.</title>
        <authorList>
            <person name="Wang G."/>
            <person name="Liu Z."/>
            <person name="Lin R."/>
            <person name="Li E."/>
            <person name="Mao Z."/>
            <person name="Ling J."/>
            <person name="Yang Y."/>
            <person name="Yin W.B."/>
            <person name="Xie B."/>
        </authorList>
    </citation>
    <scope>NUCLEOTIDE SEQUENCE [LARGE SCALE GENOMIC DNA]</scope>
    <source>
        <strain evidence="2">170</strain>
    </source>
</reference>
<dbReference type="RefSeq" id="XP_018138086.1">
    <property type="nucleotide sequence ID" value="XM_018288944.1"/>
</dbReference>
<protein>
    <submittedName>
        <fullName evidence="2">Uncharacterized protein</fullName>
    </submittedName>
</protein>
<dbReference type="EMBL" id="LSBJ02000009">
    <property type="protein sequence ID" value="OAQ60176.1"/>
    <property type="molecule type" value="Genomic_DNA"/>
</dbReference>
<accession>A0A179F442</accession>
<keyword evidence="3" id="KW-1185">Reference proteome</keyword>
<evidence type="ECO:0000313" key="2">
    <source>
        <dbReference type="EMBL" id="OAQ60176.1"/>
    </source>
</evidence>
<feature type="region of interest" description="Disordered" evidence="1">
    <location>
        <begin position="1"/>
        <end position="21"/>
    </location>
</feature>
<sequence>MSSSHSTTTLPSSRSTTPFTDLDTVVDEDWVKLNKAKSDASTRERESRMNNKQAVHSTISLSRSVDDCVQALGVCLSLTVHSKSINSSGSYWGDEYALTLRTNSPANHDFPSPASSPLGGSSWSQYNDRVKSHQENRPGVECEPIIQDSAEPAPGCAANPNPAESAAISENEVTEIKTTSVKSGKEIVIRVSRASILRQLGLPIMEIERVGDSAATAERRDADAEVRALNTVTLDAQSHLENQPGVEYESTAQCSTEPSLGYSINLTPVKPAAIDEDEMTRMIINDETGEFIGVYPADVVRRPS</sequence>
<dbReference type="KEGG" id="pchm:VFPPC_10606"/>
<organism evidence="2 3">
    <name type="scientific">Pochonia chlamydosporia 170</name>
    <dbReference type="NCBI Taxonomy" id="1380566"/>
    <lineage>
        <taxon>Eukaryota</taxon>
        <taxon>Fungi</taxon>
        <taxon>Dikarya</taxon>
        <taxon>Ascomycota</taxon>
        <taxon>Pezizomycotina</taxon>
        <taxon>Sordariomycetes</taxon>
        <taxon>Hypocreomycetidae</taxon>
        <taxon>Hypocreales</taxon>
        <taxon>Clavicipitaceae</taxon>
        <taxon>Pochonia</taxon>
    </lineage>
</organism>
<comment type="caution">
    <text evidence="2">The sequence shown here is derived from an EMBL/GenBank/DDBJ whole genome shotgun (WGS) entry which is preliminary data.</text>
</comment>
<name>A0A179F442_METCM</name>
<dbReference type="GeneID" id="28852938"/>
<evidence type="ECO:0000313" key="3">
    <source>
        <dbReference type="Proteomes" id="UP000078397"/>
    </source>
</evidence>
<evidence type="ECO:0000256" key="1">
    <source>
        <dbReference type="SAM" id="MobiDB-lite"/>
    </source>
</evidence>
<proteinExistence type="predicted"/>
<gene>
    <name evidence="2" type="ORF">VFPPC_10606</name>
</gene>
<dbReference type="AlphaFoldDB" id="A0A179F442"/>